<protein>
    <submittedName>
        <fullName evidence="1">Uncharacterized protein</fullName>
    </submittedName>
</protein>
<evidence type="ECO:0000313" key="1">
    <source>
        <dbReference type="EMBL" id="RDU37046.1"/>
    </source>
</evidence>
<evidence type="ECO:0000313" key="2">
    <source>
        <dbReference type="Proteomes" id="UP000257144"/>
    </source>
</evidence>
<dbReference type="EMBL" id="QNQT01000003">
    <property type="protein sequence ID" value="RDU37046.1"/>
    <property type="molecule type" value="Genomic_DNA"/>
</dbReference>
<comment type="caution">
    <text evidence="1">The sequence shown here is derived from an EMBL/GenBank/DDBJ whole genome shotgun (WGS) entry which is preliminary data.</text>
</comment>
<dbReference type="AlphaFoldDB" id="A0A3D8GSJ7"/>
<accession>A0A3D8GSJ7</accession>
<gene>
    <name evidence="1" type="ORF">DRW41_10180</name>
</gene>
<proteinExistence type="predicted"/>
<organism evidence="1 2">
    <name type="scientific">Neobacillus piezotolerans</name>
    <dbReference type="NCBI Taxonomy" id="2259171"/>
    <lineage>
        <taxon>Bacteria</taxon>
        <taxon>Bacillati</taxon>
        <taxon>Bacillota</taxon>
        <taxon>Bacilli</taxon>
        <taxon>Bacillales</taxon>
        <taxon>Bacillaceae</taxon>
        <taxon>Neobacillus</taxon>
    </lineage>
</organism>
<keyword evidence="2" id="KW-1185">Reference proteome</keyword>
<sequence>MTRSYAEADSIFDLKNLDDSERQTPGGRFPSLIQTPRKRHDRSFSILDGRAARWIHGVFYIFGEIVNDIVLARQNPRENVWGDCPEGLCGWVYQLLVSIPLLENNATNRGSLIGYLA</sequence>
<reference evidence="1 2" key="1">
    <citation type="submission" date="2018-07" db="EMBL/GenBank/DDBJ databases">
        <title>Bacillus sp. YLB-04 draft genome sequence.</title>
        <authorList>
            <person name="Yu L."/>
            <person name="Tang X."/>
        </authorList>
    </citation>
    <scope>NUCLEOTIDE SEQUENCE [LARGE SCALE GENOMIC DNA]</scope>
    <source>
        <strain evidence="1 2">YLB-04</strain>
    </source>
</reference>
<name>A0A3D8GSJ7_9BACI</name>
<dbReference type="Proteomes" id="UP000257144">
    <property type="component" value="Unassembled WGS sequence"/>
</dbReference>